<dbReference type="InterPro" id="IPR000504">
    <property type="entry name" value="RRM_dom"/>
</dbReference>
<dbReference type="Gene3D" id="3.30.70.330">
    <property type="match status" value="1"/>
</dbReference>
<evidence type="ECO:0000256" key="2">
    <source>
        <dbReference type="ARBA" id="ARBA00023187"/>
    </source>
</evidence>
<dbReference type="PANTHER" id="PTHR23147">
    <property type="entry name" value="SERINE/ARGININE RICH SPLICING FACTOR"/>
    <property type="match status" value="1"/>
</dbReference>
<feature type="compositionally biased region" description="Basic and acidic residues" evidence="4">
    <location>
        <begin position="220"/>
        <end position="230"/>
    </location>
</feature>
<dbReference type="SUPFAM" id="SSF54928">
    <property type="entry name" value="RNA-binding domain, RBD"/>
    <property type="match status" value="1"/>
</dbReference>
<dbReference type="Proteomes" id="UP001497512">
    <property type="component" value="Chromosome 5"/>
</dbReference>
<keyword evidence="3" id="KW-0694">RNA-binding</keyword>
<feature type="compositionally biased region" description="Basic residues" evidence="4">
    <location>
        <begin position="127"/>
        <end position="136"/>
    </location>
</feature>
<sequence>MRRRSPSYSPPRRRRSPGLRGRRGYNRGVDLPTSLLVRNIPRDCRTEDLRIPFERYGDIKDVYLPKDYYTGELRGFGFVQFLEAGDAAEAQYNMDHQLIGGREITVVFAEENRKKPQEMRLKEHTRGRQGYGRRHSPYTGPRSRSPRHRSPSRRAAHHSRSYSPERRYRHSYTPSPLPYHDGYSSPVRSNSRRERDRSPLPTRSSLSPPQTSRDYQPHSNGRDHYPERRQQSSSHSPPSSHRQGREVNYERSPVLEHRRTQHSGDH</sequence>
<feature type="region of interest" description="Disordered" evidence="4">
    <location>
        <begin position="1"/>
        <end position="27"/>
    </location>
</feature>
<feature type="compositionally biased region" description="Basic residues" evidence="4">
    <location>
        <begin position="144"/>
        <end position="160"/>
    </location>
</feature>
<dbReference type="Pfam" id="PF00076">
    <property type="entry name" value="RRM_1"/>
    <property type="match status" value="1"/>
</dbReference>
<keyword evidence="1" id="KW-0507">mRNA processing</keyword>
<gene>
    <name evidence="6" type="ORF">CSSPTR1EN2_LOCUS18111</name>
</gene>
<evidence type="ECO:0000256" key="1">
    <source>
        <dbReference type="ARBA" id="ARBA00022664"/>
    </source>
</evidence>
<feature type="region of interest" description="Disordered" evidence="4">
    <location>
        <begin position="115"/>
        <end position="266"/>
    </location>
</feature>
<feature type="compositionally biased region" description="Basic and acidic residues" evidence="4">
    <location>
        <begin position="243"/>
        <end position="266"/>
    </location>
</feature>
<dbReference type="EMBL" id="OZ019897">
    <property type="protein sequence ID" value="CAK9226182.1"/>
    <property type="molecule type" value="Genomic_DNA"/>
</dbReference>
<dbReference type="InterPro" id="IPR012677">
    <property type="entry name" value="Nucleotide-bd_a/b_plait_sf"/>
</dbReference>
<proteinExistence type="predicted"/>
<reference evidence="6" key="1">
    <citation type="submission" date="2024-02" db="EMBL/GenBank/DDBJ databases">
        <authorList>
            <consortium name="ELIXIR-Norway"/>
            <consortium name="Elixir Norway"/>
        </authorList>
    </citation>
    <scope>NUCLEOTIDE SEQUENCE</scope>
</reference>
<feature type="compositionally biased region" description="Basic residues" evidence="4">
    <location>
        <begin position="1"/>
        <end position="25"/>
    </location>
</feature>
<feature type="compositionally biased region" description="Low complexity" evidence="4">
    <location>
        <begin position="199"/>
        <end position="213"/>
    </location>
</feature>
<evidence type="ECO:0000313" key="6">
    <source>
        <dbReference type="EMBL" id="CAK9226182.1"/>
    </source>
</evidence>
<feature type="compositionally biased region" description="Low complexity" evidence="4">
    <location>
        <begin position="231"/>
        <end position="241"/>
    </location>
</feature>
<feature type="domain" description="RRM" evidence="5">
    <location>
        <begin position="33"/>
        <end position="111"/>
    </location>
</feature>
<evidence type="ECO:0000256" key="3">
    <source>
        <dbReference type="PROSITE-ProRule" id="PRU00176"/>
    </source>
</evidence>
<dbReference type="InterPro" id="IPR050907">
    <property type="entry name" value="SRSF"/>
</dbReference>
<accession>A0ABP0UNY0</accession>
<keyword evidence="7" id="KW-1185">Reference proteome</keyword>
<dbReference type="SMART" id="SM00360">
    <property type="entry name" value="RRM"/>
    <property type="match status" value="1"/>
</dbReference>
<keyword evidence="2" id="KW-0508">mRNA splicing</keyword>
<evidence type="ECO:0000259" key="5">
    <source>
        <dbReference type="PROSITE" id="PS50102"/>
    </source>
</evidence>
<evidence type="ECO:0000313" key="7">
    <source>
        <dbReference type="Proteomes" id="UP001497512"/>
    </source>
</evidence>
<name>A0ABP0UNY0_9BRYO</name>
<organism evidence="6 7">
    <name type="scientific">Sphagnum troendelagicum</name>
    <dbReference type="NCBI Taxonomy" id="128251"/>
    <lineage>
        <taxon>Eukaryota</taxon>
        <taxon>Viridiplantae</taxon>
        <taxon>Streptophyta</taxon>
        <taxon>Embryophyta</taxon>
        <taxon>Bryophyta</taxon>
        <taxon>Sphagnophytina</taxon>
        <taxon>Sphagnopsida</taxon>
        <taxon>Sphagnales</taxon>
        <taxon>Sphagnaceae</taxon>
        <taxon>Sphagnum</taxon>
    </lineage>
</organism>
<dbReference type="InterPro" id="IPR035979">
    <property type="entry name" value="RBD_domain_sf"/>
</dbReference>
<dbReference type="PROSITE" id="PS50102">
    <property type="entry name" value="RRM"/>
    <property type="match status" value="1"/>
</dbReference>
<feature type="compositionally biased region" description="Basic and acidic residues" evidence="4">
    <location>
        <begin position="115"/>
        <end position="126"/>
    </location>
</feature>
<evidence type="ECO:0000256" key="4">
    <source>
        <dbReference type="SAM" id="MobiDB-lite"/>
    </source>
</evidence>
<protein>
    <recommendedName>
        <fullName evidence="5">RRM domain-containing protein</fullName>
    </recommendedName>
</protein>